<feature type="region of interest" description="Disordered" evidence="2">
    <location>
        <begin position="425"/>
        <end position="729"/>
    </location>
</feature>
<dbReference type="PROSITE" id="PS50005">
    <property type="entry name" value="TPR"/>
    <property type="match status" value="2"/>
</dbReference>
<dbReference type="PANTHER" id="PTHR23184">
    <property type="entry name" value="TETRATRICOPEPTIDE REPEAT PROTEIN 14"/>
    <property type="match status" value="1"/>
</dbReference>
<gene>
    <name evidence="4" type="ORF">NDU88_000858</name>
</gene>
<feature type="compositionally biased region" description="Basic and acidic residues" evidence="2">
    <location>
        <begin position="522"/>
        <end position="531"/>
    </location>
</feature>
<dbReference type="InterPro" id="IPR012340">
    <property type="entry name" value="NA-bd_OB-fold"/>
</dbReference>
<reference evidence="4" key="1">
    <citation type="journal article" date="2022" name="bioRxiv">
        <title>Sequencing and chromosome-scale assembly of the giantPleurodeles waltlgenome.</title>
        <authorList>
            <person name="Brown T."/>
            <person name="Elewa A."/>
            <person name="Iarovenko S."/>
            <person name="Subramanian E."/>
            <person name="Araus A.J."/>
            <person name="Petzold A."/>
            <person name="Susuki M."/>
            <person name="Suzuki K.-i.T."/>
            <person name="Hayashi T."/>
            <person name="Toyoda A."/>
            <person name="Oliveira C."/>
            <person name="Osipova E."/>
            <person name="Leigh N.D."/>
            <person name="Simon A."/>
            <person name="Yun M.H."/>
        </authorList>
    </citation>
    <scope>NUCLEOTIDE SEQUENCE</scope>
    <source>
        <strain evidence="4">20211129_DDA</strain>
        <tissue evidence="4">Liver</tissue>
    </source>
</reference>
<dbReference type="GO" id="GO:0003676">
    <property type="term" value="F:nucleic acid binding"/>
    <property type="evidence" value="ECO:0007669"/>
    <property type="project" value="InterPro"/>
</dbReference>
<organism evidence="4 5">
    <name type="scientific">Pleurodeles waltl</name>
    <name type="common">Iberian ribbed newt</name>
    <dbReference type="NCBI Taxonomy" id="8319"/>
    <lineage>
        <taxon>Eukaryota</taxon>
        <taxon>Metazoa</taxon>
        <taxon>Chordata</taxon>
        <taxon>Craniata</taxon>
        <taxon>Vertebrata</taxon>
        <taxon>Euteleostomi</taxon>
        <taxon>Amphibia</taxon>
        <taxon>Batrachia</taxon>
        <taxon>Caudata</taxon>
        <taxon>Salamandroidea</taxon>
        <taxon>Salamandridae</taxon>
        <taxon>Pleurodelinae</taxon>
        <taxon>Pleurodeles</taxon>
    </lineage>
</organism>
<feature type="compositionally biased region" description="Basic and acidic residues" evidence="2">
    <location>
        <begin position="425"/>
        <end position="458"/>
    </location>
</feature>
<feature type="compositionally biased region" description="Basic and acidic residues" evidence="2">
    <location>
        <begin position="543"/>
        <end position="573"/>
    </location>
</feature>
<dbReference type="SUPFAM" id="SSF50249">
    <property type="entry name" value="Nucleic acid-binding proteins"/>
    <property type="match status" value="1"/>
</dbReference>
<dbReference type="PROSITE" id="PS50126">
    <property type="entry name" value="S1"/>
    <property type="match status" value="1"/>
</dbReference>
<feature type="repeat" description="TPR" evidence="1">
    <location>
        <begin position="299"/>
        <end position="332"/>
    </location>
</feature>
<dbReference type="InterPro" id="IPR039190">
    <property type="entry name" value="TTC14"/>
</dbReference>
<name>A0AAV7LBC3_PLEWA</name>
<dbReference type="InterPro" id="IPR003029">
    <property type="entry name" value="S1_domain"/>
</dbReference>
<feature type="compositionally biased region" description="Basic and acidic residues" evidence="2">
    <location>
        <begin position="694"/>
        <end position="729"/>
    </location>
</feature>
<dbReference type="Gene3D" id="2.40.50.140">
    <property type="entry name" value="Nucleic acid-binding proteins"/>
    <property type="match status" value="1"/>
</dbReference>
<accession>A0AAV7LBC3</accession>
<evidence type="ECO:0000259" key="3">
    <source>
        <dbReference type="PROSITE" id="PS50126"/>
    </source>
</evidence>
<dbReference type="Pfam" id="PF13414">
    <property type="entry name" value="TPR_11"/>
    <property type="match status" value="1"/>
</dbReference>
<dbReference type="AlphaFoldDB" id="A0AAV7LBC3"/>
<dbReference type="EMBL" id="JANPWB010000015">
    <property type="protein sequence ID" value="KAJ1087692.1"/>
    <property type="molecule type" value="Genomic_DNA"/>
</dbReference>
<dbReference type="InterPro" id="IPR011990">
    <property type="entry name" value="TPR-like_helical_dom_sf"/>
</dbReference>
<proteinExistence type="predicted"/>
<evidence type="ECO:0000256" key="1">
    <source>
        <dbReference type="PROSITE-ProRule" id="PRU00339"/>
    </source>
</evidence>
<feature type="compositionally biased region" description="Basic and acidic residues" evidence="2">
    <location>
        <begin position="607"/>
        <end position="665"/>
    </location>
</feature>
<comment type="caution">
    <text evidence="4">The sequence shown here is derived from an EMBL/GenBank/DDBJ whole genome shotgun (WGS) entry which is preliminary data.</text>
</comment>
<sequence>MDKDLLKQSLNLHGPTLYSLLKCEQYEQLDFKNLLGEVSKCHVYSKRERRVDNIDVQQFIARKADLLFSLSWKPNTISVTEKNEETEAYYAVMPPLEQFMDVPSRKKREMFFRDVERGDVVIGRISSIREFGFFIILSCLGSGILRDVLPLEISALCPLRDVPSHSSHGDPLSYYQTGDLIQAVIKDIDRYHEKITVSLQSSALPSHLSSMKLGVIPAEDLPVYYKQSIALSSSASQEYEKFLHQSLGFANPSTVEFLPGKLGISESSPPSLMRGLQRKNFCEGDYATTIRKKQSASWALKCVKVGVDYFKVGRHVDAMNEYNKALEIDTKNVEALVARGALYATKGSLNKAIDDFESALETCPTHRNARKYLCQTLVERGGQLEEEDKLLNAESYYKKALTIDETFQEAEDALLKLRQHMQKSLESKEKLSEKEQPKERKIETSAEKLRKLLKEEKRLKKKRKRSTSSSSTSSESSSNESFSSSSTHSSSSSGHRKQKKRRRKQSESSSHSKKTSSKVSSHGKDNLKEEWYPPPANTSASFLDRKQEMEKILQKRDRIDCQKIQGKEKERYRSVSSSSAEILEASGGRSEDSRDSYCSSKSQTSSRKAESQSRRDRSLSSRRDSTGSSHQRSDEKNKAHYSGKHDKEVSERKDAHRKSESRQEMRFTSGNSDYTCKGAERNRNSQQAASVDSWRADKHGRDRLNSNEEKSRGHRDSHGSFRERIKSREVEERTVPIEKIDSAGTVSKKLPPDLLNIFSQIAEFQKEKGSKSKDK</sequence>
<evidence type="ECO:0000313" key="4">
    <source>
        <dbReference type="EMBL" id="KAJ1087692.1"/>
    </source>
</evidence>
<protein>
    <recommendedName>
        <fullName evidence="3">S1 motif domain-containing protein</fullName>
    </recommendedName>
</protein>
<evidence type="ECO:0000256" key="2">
    <source>
        <dbReference type="SAM" id="MobiDB-lite"/>
    </source>
</evidence>
<feature type="compositionally biased region" description="Polar residues" evidence="2">
    <location>
        <begin position="596"/>
        <end position="606"/>
    </location>
</feature>
<dbReference type="InterPro" id="IPR019734">
    <property type="entry name" value="TPR_rpt"/>
</dbReference>
<keyword evidence="5" id="KW-1185">Reference proteome</keyword>
<feature type="repeat" description="TPR" evidence="1">
    <location>
        <begin position="333"/>
        <end position="366"/>
    </location>
</feature>
<feature type="compositionally biased region" description="Low complexity" evidence="2">
    <location>
        <begin position="467"/>
        <end position="493"/>
    </location>
</feature>
<dbReference type="Proteomes" id="UP001066276">
    <property type="component" value="Chromosome 11"/>
</dbReference>
<dbReference type="SMART" id="SM00028">
    <property type="entry name" value="TPR"/>
    <property type="match status" value="3"/>
</dbReference>
<dbReference type="SUPFAM" id="SSF48452">
    <property type="entry name" value="TPR-like"/>
    <property type="match status" value="1"/>
</dbReference>
<dbReference type="PANTHER" id="PTHR23184:SF9">
    <property type="entry name" value="TETRATRICOPEPTIDE REPEAT PROTEIN 14"/>
    <property type="match status" value="1"/>
</dbReference>
<feature type="compositionally biased region" description="Basic residues" evidence="2">
    <location>
        <begin position="494"/>
        <end position="504"/>
    </location>
</feature>
<feature type="domain" description="S1 motif" evidence="3">
    <location>
        <begin position="118"/>
        <end position="200"/>
    </location>
</feature>
<keyword evidence="1" id="KW-0802">TPR repeat</keyword>
<evidence type="ECO:0000313" key="5">
    <source>
        <dbReference type="Proteomes" id="UP001066276"/>
    </source>
</evidence>
<dbReference type="SMART" id="SM00316">
    <property type="entry name" value="S1"/>
    <property type="match status" value="1"/>
</dbReference>
<dbReference type="Gene3D" id="1.25.40.10">
    <property type="entry name" value="Tetratricopeptide repeat domain"/>
    <property type="match status" value="1"/>
</dbReference>